<dbReference type="InterPro" id="IPR011004">
    <property type="entry name" value="Trimer_LpxA-like_sf"/>
</dbReference>
<evidence type="ECO:0000313" key="1">
    <source>
        <dbReference type="EMBL" id="QDL90694.1"/>
    </source>
</evidence>
<keyword evidence="2" id="KW-1185">Reference proteome</keyword>
<gene>
    <name evidence="1" type="ORF">FDP22_02165</name>
</gene>
<dbReference type="AlphaFoldDB" id="A0A5B8FTR4"/>
<proteinExistence type="predicted"/>
<dbReference type="OrthoDB" id="9803036at2"/>
<dbReference type="InterPro" id="IPR047324">
    <property type="entry name" value="LbH_gamma_CA-like"/>
</dbReference>
<dbReference type="Proteomes" id="UP000305888">
    <property type="component" value="Chromosome"/>
</dbReference>
<dbReference type="PANTHER" id="PTHR13061">
    <property type="entry name" value="DYNACTIN SUBUNIT P25"/>
    <property type="match status" value="1"/>
</dbReference>
<dbReference type="Pfam" id="PF00132">
    <property type="entry name" value="Hexapep"/>
    <property type="match status" value="1"/>
</dbReference>
<dbReference type="PANTHER" id="PTHR13061:SF29">
    <property type="entry name" value="GAMMA CARBONIC ANHYDRASE-LIKE 1, MITOCHONDRIAL-RELATED"/>
    <property type="match status" value="1"/>
</dbReference>
<sequence>MNGIYTLDGLSPVLPDDGDYWVAPGAFVVGKVTLRAGASVWFNAVLRGDNERITVGEGSNVQDGAVLHTDMGCPLDIGANVTIGHKALLHGCTIGEGSLIGMNATVMNNARIGRGVLIGAGAMVTEGKEIPDGALVLGAPGKVVRMLDAAAREGLLASARGYQANMRRFRAGLAPRI</sequence>
<dbReference type="SUPFAM" id="SSF51161">
    <property type="entry name" value="Trimeric LpxA-like enzymes"/>
    <property type="match status" value="1"/>
</dbReference>
<reference evidence="1 2" key="1">
    <citation type="submission" date="2019-06" db="EMBL/GenBank/DDBJ databases">
        <title>Genome sequence of Rhodobacteraceae bacterium D4M1.</title>
        <authorList>
            <person name="Cao J."/>
        </authorList>
    </citation>
    <scope>NUCLEOTIDE SEQUENCE [LARGE SCALE GENOMIC DNA]</scope>
    <source>
        <strain evidence="1 2">D4M1</strain>
    </source>
</reference>
<evidence type="ECO:0000313" key="2">
    <source>
        <dbReference type="Proteomes" id="UP000305888"/>
    </source>
</evidence>
<dbReference type="KEGG" id="ppru:FDP22_02165"/>
<dbReference type="EMBL" id="CP040818">
    <property type="protein sequence ID" value="QDL90694.1"/>
    <property type="molecule type" value="Genomic_DNA"/>
</dbReference>
<accession>A0A5B8FTR4</accession>
<protein>
    <submittedName>
        <fullName evidence="1">Gamma carbonic anhydrase family protein</fullName>
    </submittedName>
</protein>
<organism evidence="1 2">
    <name type="scientific">Paroceanicella profunda</name>
    <dbReference type="NCBI Taxonomy" id="2579971"/>
    <lineage>
        <taxon>Bacteria</taxon>
        <taxon>Pseudomonadati</taxon>
        <taxon>Pseudomonadota</taxon>
        <taxon>Alphaproteobacteria</taxon>
        <taxon>Rhodobacterales</taxon>
        <taxon>Paracoccaceae</taxon>
        <taxon>Paroceanicella</taxon>
    </lineage>
</organism>
<dbReference type="Gene3D" id="2.160.10.10">
    <property type="entry name" value="Hexapeptide repeat proteins"/>
    <property type="match status" value="1"/>
</dbReference>
<dbReference type="RefSeq" id="WP_138576625.1">
    <property type="nucleotide sequence ID" value="NZ_CP040818.1"/>
</dbReference>
<dbReference type="CDD" id="cd04645">
    <property type="entry name" value="LbH_gamma_CA_like"/>
    <property type="match status" value="1"/>
</dbReference>
<name>A0A5B8FTR4_9RHOB</name>
<dbReference type="InterPro" id="IPR050484">
    <property type="entry name" value="Transf_Hexapept/Carb_Anhydrase"/>
</dbReference>
<dbReference type="InterPro" id="IPR001451">
    <property type="entry name" value="Hexapep"/>
</dbReference>